<dbReference type="Pfam" id="PF14322">
    <property type="entry name" value="SusD-like_3"/>
    <property type="match status" value="1"/>
</dbReference>
<feature type="domain" description="RagB/SusD" evidence="6">
    <location>
        <begin position="357"/>
        <end position="513"/>
    </location>
</feature>
<name>A0A4S8HXJ0_9BACT</name>
<evidence type="ECO:0000256" key="1">
    <source>
        <dbReference type="ARBA" id="ARBA00004442"/>
    </source>
</evidence>
<evidence type="ECO:0000313" key="9">
    <source>
        <dbReference type="Proteomes" id="UP000306918"/>
    </source>
</evidence>
<evidence type="ECO:0000256" key="5">
    <source>
        <dbReference type="ARBA" id="ARBA00023237"/>
    </source>
</evidence>
<dbReference type="Pfam" id="PF07980">
    <property type="entry name" value="SusD_RagB"/>
    <property type="match status" value="1"/>
</dbReference>
<gene>
    <name evidence="8" type="ORF">FAM09_13425</name>
</gene>
<dbReference type="GO" id="GO:0009279">
    <property type="term" value="C:cell outer membrane"/>
    <property type="evidence" value="ECO:0007669"/>
    <property type="project" value="UniProtKB-SubCell"/>
</dbReference>
<evidence type="ECO:0000259" key="7">
    <source>
        <dbReference type="Pfam" id="PF14322"/>
    </source>
</evidence>
<dbReference type="EMBL" id="STFF01000003">
    <property type="protein sequence ID" value="THU39499.1"/>
    <property type="molecule type" value="Genomic_DNA"/>
</dbReference>
<dbReference type="CDD" id="cd08977">
    <property type="entry name" value="SusD"/>
    <property type="match status" value="1"/>
</dbReference>
<dbReference type="OrthoDB" id="625727at2"/>
<evidence type="ECO:0000256" key="4">
    <source>
        <dbReference type="ARBA" id="ARBA00023136"/>
    </source>
</evidence>
<evidence type="ECO:0000256" key="3">
    <source>
        <dbReference type="ARBA" id="ARBA00022729"/>
    </source>
</evidence>
<keyword evidence="3" id="KW-0732">Signal</keyword>
<accession>A0A4S8HXJ0</accession>
<dbReference type="InterPro" id="IPR011990">
    <property type="entry name" value="TPR-like_helical_dom_sf"/>
</dbReference>
<keyword evidence="5" id="KW-0998">Cell outer membrane</keyword>
<evidence type="ECO:0000256" key="2">
    <source>
        <dbReference type="ARBA" id="ARBA00006275"/>
    </source>
</evidence>
<dbReference type="RefSeq" id="WP_136577631.1">
    <property type="nucleotide sequence ID" value="NZ_STFF01000003.1"/>
</dbReference>
<dbReference type="Gene3D" id="1.25.40.390">
    <property type="match status" value="1"/>
</dbReference>
<dbReference type="Proteomes" id="UP000306918">
    <property type="component" value="Unassembled WGS sequence"/>
</dbReference>
<dbReference type="AlphaFoldDB" id="A0A4S8HXJ0"/>
<dbReference type="InterPro" id="IPR012944">
    <property type="entry name" value="SusD_RagB_dom"/>
</dbReference>
<feature type="domain" description="SusD-like N-terminal" evidence="7">
    <location>
        <begin position="111"/>
        <end position="251"/>
    </location>
</feature>
<protein>
    <submittedName>
        <fullName evidence="8">RagB/SusD family nutrient uptake outer membrane protein</fullName>
    </submittedName>
</protein>
<comment type="caution">
    <text evidence="8">The sequence shown here is derived from an EMBL/GenBank/DDBJ whole genome shotgun (WGS) entry which is preliminary data.</text>
</comment>
<reference evidence="8 9" key="1">
    <citation type="submission" date="2019-04" db="EMBL/GenBank/DDBJ databases">
        <title>Niastella caeni sp. nov., isolated from activated sludge.</title>
        <authorList>
            <person name="Sheng M."/>
        </authorList>
    </citation>
    <scope>NUCLEOTIDE SEQUENCE [LARGE SCALE GENOMIC DNA]</scope>
    <source>
        <strain evidence="8 9">HX-2-15</strain>
    </source>
</reference>
<organism evidence="8 9">
    <name type="scientific">Niastella caeni</name>
    <dbReference type="NCBI Taxonomy" id="2569763"/>
    <lineage>
        <taxon>Bacteria</taxon>
        <taxon>Pseudomonadati</taxon>
        <taxon>Bacteroidota</taxon>
        <taxon>Chitinophagia</taxon>
        <taxon>Chitinophagales</taxon>
        <taxon>Chitinophagaceae</taxon>
        <taxon>Niastella</taxon>
    </lineage>
</organism>
<evidence type="ECO:0000259" key="6">
    <source>
        <dbReference type="Pfam" id="PF07980"/>
    </source>
</evidence>
<evidence type="ECO:0000313" key="8">
    <source>
        <dbReference type="EMBL" id="THU39499.1"/>
    </source>
</evidence>
<comment type="subcellular location">
    <subcellularLocation>
        <location evidence="1">Cell outer membrane</location>
    </subcellularLocation>
</comment>
<dbReference type="SUPFAM" id="SSF48452">
    <property type="entry name" value="TPR-like"/>
    <property type="match status" value="1"/>
</dbReference>
<sequence length="514" mass="57179">MIAMILRFIKIKASMPKDITWIMFILIFPLFILQSACKKFVEVPPPAGIITENSVYTTNATATSVLTALYGAMNSSLIQGGGSISFFAGLSADEYTLNGGITIASYLSYYKNALSQIDPTKATGAEHWSPLYNFVFKCNAAIEGLNASSGLTPIVKAQLLGESKFLRAFFYFYLVNEFGDVPLALTADPIVNTFLSRSPREEVYKQIILDLQDAISLLSETYVDVTLLSSTVERTRPNKWAAIALLSRVYLYSNDYAKAEEQASAVISNTTLFDLLPNLNDVYIKNSREAIWQLQPTSLAFNTIDAQLLIIPPAGPSTGNSGANPIYLSKQLLQSFEAGDKRAEYGNWVDTTIYKLTATKNDTVSYPNKYKINLPNPTITATTNTLNMKEYFMVLRIGEQYLIRAEARAHQGKIGGAQVDLNAIRARAGLPNTAANDKSTLLSAILHERQVELFSEWGHRWFDLIRTEKIDEIMKIVTPLKANGGAWQSYKQLYPLPMIELQKAPNIWQNEGYN</sequence>
<keyword evidence="4" id="KW-0472">Membrane</keyword>
<comment type="similarity">
    <text evidence="2">Belongs to the SusD family.</text>
</comment>
<proteinExistence type="inferred from homology"/>
<dbReference type="InterPro" id="IPR033985">
    <property type="entry name" value="SusD-like_N"/>
</dbReference>
<keyword evidence="9" id="KW-1185">Reference proteome</keyword>